<organism evidence="6 7">
    <name type="scientific">Buchnera aphidicola</name>
    <name type="common">Aphis helianthi</name>
    <dbReference type="NCBI Taxonomy" id="2315802"/>
    <lineage>
        <taxon>Bacteria</taxon>
        <taxon>Pseudomonadati</taxon>
        <taxon>Pseudomonadota</taxon>
        <taxon>Gammaproteobacteria</taxon>
        <taxon>Enterobacterales</taxon>
        <taxon>Erwiniaceae</taxon>
        <taxon>Buchnera</taxon>
    </lineage>
</organism>
<dbReference type="HAMAP" id="MF_00821">
    <property type="entry name" value="SecB"/>
    <property type="match status" value="1"/>
</dbReference>
<evidence type="ECO:0000256" key="2">
    <source>
        <dbReference type="ARBA" id="ARBA00022448"/>
    </source>
</evidence>
<dbReference type="GO" id="GO:0051262">
    <property type="term" value="P:protein tetramerization"/>
    <property type="evidence" value="ECO:0007669"/>
    <property type="project" value="InterPro"/>
</dbReference>
<dbReference type="AlphaFoldDB" id="A0A4D6XP84"/>
<comment type="similarity">
    <text evidence="1 5">Belongs to the SecB family.</text>
</comment>
<dbReference type="NCBIfam" id="TIGR00809">
    <property type="entry name" value="secB"/>
    <property type="match status" value="1"/>
</dbReference>
<reference evidence="6 7" key="1">
    <citation type="submission" date="2018-12" db="EMBL/GenBank/DDBJ databases">
        <authorList>
            <person name="Chong R.A."/>
        </authorList>
    </citation>
    <scope>NUCLEOTIDE SEQUENCE [LARGE SCALE GENOMIC DNA]</scope>
    <source>
        <strain evidence="6 7">Ahe</strain>
    </source>
</reference>
<comment type="subunit">
    <text evidence="5">Homotetramer, a dimer of dimers. One homotetramer interacts with 1 SecA dimer.</text>
</comment>
<dbReference type="PRINTS" id="PR01594">
    <property type="entry name" value="SECBCHAPRONE"/>
</dbReference>
<evidence type="ECO:0000256" key="1">
    <source>
        <dbReference type="ARBA" id="ARBA00009990"/>
    </source>
</evidence>
<dbReference type="PANTHER" id="PTHR36918:SF1">
    <property type="entry name" value="PROTEIN-EXPORT PROTEIN SECB"/>
    <property type="match status" value="1"/>
</dbReference>
<dbReference type="GO" id="GO:0006457">
    <property type="term" value="P:protein folding"/>
    <property type="evidence" value="ECO:0007669"/>
    <property type="project" value="UniProtKB-UniRule"/>
</dbReference>
<dbReference type="SUPFAM" id="SSF54611">
    <property type="entry name" value="SecB-like"/>
    <property type="match status" value="1"/>
</dbReference>
<keyword evidence="5" id="KW-0143">Chaperone</keyword>
<evidence type="ECO:0000256" key="3">
    <source>
        <dbReference type="ARBA" id="ARBA00022927"/>
    </source>
</evidence>
<dbReference type="RefSeq" id="WP_158339827.1">
    <property type="nucleotide sequence ID" value="NZ_CP034894.1"/>
</dbReference>
<comment type="subcellular location">
    <subcellularLocation>
        <location evidence="5">Cytoplasm</location>
    </subcellularLocation>
</comment>
<sequence>MIEKQLEKKVFAIQRIYIKDISFEAPNTPAIFEKKCIPTMKFNINTDVKKIKLDIFEIILQVRVIVESKKDLVFLCDVHQAGIFLISKFNEQELKYCIASYCPNILFPYARTCISSLVSYGSFPQLNLAPINFDDILNQNSNLKKDNIDIN</sequence>
<evidence type="ECO:0000256" key="5">
    <source>
        <dbReference type="HAMAP-Rule" id="MF_00821"/>
    </source>
</evidence>
<dbReference type="NCBIfam" id="NF004393">
    <property type="entry name" value="PRK05751.1-4"/>
    <property type="match status" value="1"/>
</dbReference>
<comment type="function">
    <text evidence="5">One of the proteins required for the normal export of preproteins out of the cell cytoplasm. It is a molecular chaperone that binds to a subset of precursor proteins, maintaining them in a translocation-competent state. It also specifically binds to its receptor SecA.</text>
</comment>
<dbReference type="InterPro" id="IPR035958">
    <property type="entry name" value="SecB-like_sf"/>
</dbReference>
<dbReference type="GO" id="GO:0005737">
    <property type="term" value="C:cytoplasm"/>
    <property type="evidence" value="ECO:0007669"/>
    <property type="project" value="UniProtKB-SubCell"/>
</dbReference>
<dbReference type="Proteomes" id="UP000298759">
    <property type="component" value="Chromosome"/>
</dbReference>
<dbReference type="InterPro" id="IPR003708">
    <property type="entry name" value="SecB"/>
</dbReference>
<dbReference type="Pfam" id="PF02556">
    <property type="entry name" value="SecB"/>
    <property type="match status" value="1"/>
</dbReference>
<evidence type="ECO:0000256" key="4">
    <source>
        <dbReference type="ARBA" id="ARBA00023010"/>
    </source>
</evidence>
<dbReference type="OrthoDB" id="9795145at2"/>
<dbReference type="PANTHER" id="PTHR36918">
    <property type="match status" value="1"/>
</dbReference>
<dbReference type="GO" id="GO:0051082">
    <property type="term" value="F:unfolded protein binding"/>
    <property type="evidence" value="ECO:0007669"/>
    <property type="project" value="InterPro"/>
</dbReference>
<dbReference type="EMBL" id="CP034894">
    <property type="protein sequence ID" value="QCI16894.1"/>
    <property type="molecule type" value="Genomic_DNA"/>
</dbReference>
<evidence type="ECO:0000313" key="7">
    <source>
        <dbReference type="Proteomes" id="UP000298759"/>
    </source>
</evidence>
<keyword evidence="2 5" id="KW-0813">Transport</keyword>
<keyword evidence="4 5" id="KW-0811">Translocation</keyword>
<name>A0A4D6XP84_9GAMM</name>
<accession>A0A4D6XP84</accession>
<proteinExistence type="inferred from homology"/>
<keyword evidence="5" id="KW-0963">Cytoplasm</keyword>
<dbReference type="GO" id="GO:0015031">
    <property type="term" value="P:protein transport"/>
    <property type="evidence" value="ECO:0007669"/>
    <property type="project" value="UniProtKB-UniRule"/>
</dbReference>
<evidence type="ECO:0000313" key="6">
    <source>
        <dbReference type="EMBL" id="QCI16894.1"/>
    </source>
</evidence>
<protein>
    <recommendedName>
        <fullName evidence="5">Protein-export protein SecB</fullName>
    </recommendedName>
</protein>
<reference evidence="6 7" key="2">
    <citation type="submission" date="2019-05" db="EMBL/GenBank/DDBJ databases">
        <title>Genome evolution of the obligate endosymbiont Buchnera aphidicola.</title>
        <authorList>
            <person name="Moran N.A."/>
        </authorList>
    </citation>
    <scope>NUCLEOTIDE SEQUENCE [LARGE SCALE GENOMIC DNA]</scope>
    <source>
        <strain evidence="6 7">Ahe</strain>
    </source>
</reference>
<keyword evidence="3 5" id="KW-0653">Protein transport</keyword>
<dbReference type="Gene3D" id="3.10.420.10">
    <property type="entry name" value="SecB-like"/>
    <property type="match status" value="1"/>
</dbReference>
<gene>
    <name evidence="5 6" type="primary">secB</name>
    <name evidence="6" type="ORF">D9V62_00270</name>
</gene>